<feature type="transmembrane region" description="Helical" evidence="1">
    <location>
        <begin position="138"/>
        <end position="162"/>
    </location>
</feature>
<organism evidence="2 3">
    <name type="scientific">Brevibacterium daeguense</name>
    <dbReference type="NCBI Taxonomy" id="909936"/>
    <lineage>
        <taxon>Bacteria</taxon>
        <taxon>Bacillati</taxon>
        <taxon>Actinomycetota</taxon>
        <taxon>Actinomycetes</taxon>
        <taxon>Micrococcales</taxon>
        <taxon>Brevibacteriaceae</taxon>
        <taxon>Brevibacterium</taxon>
    </lineage>
</organism>
<keyword evidence="3" id="KW-1185">Reference proteome</keyword>
<accession>A0ABP8EPA1</accession>
<keyword evidence="1" id="KW-0812">Transmembrane</keyword>
<sequence>MPGWEIPNSVSAPMILLTLSIVSSRLAADCGRTPAAHDYTLGVAAKKSSHLLTALLVDLVLVVLFSIVGYYTHAQNFDPNGIIDTALPFLIGLLVAWLLNSVWTAPLAPLRTGVGVWATTVLLGLVIRALLGDGTAGPFIVVAASLNFLTLVGWRTIAAAVAGRTGK</sequence>
<keyword evidence="1" id="KW-1133">Transmembrane helix</keyword>
<evidence type="ECO:0000313" key="3">
    <source>
        <dbReference type="Proteomes" id="UP001501586"/>
    </source>
</evidence>
<gene>
    <name evidence="2" type="ORF">GCM10022261_30690</name>
</gene>
<keyword evidence="1" id="KW-0472">Membrane</keyword>
<protein>
    <recommendedName>
        <fullName evidence="4">DUF3054 family protein</fullName>
    </recommendedName>
</protein>
<name>A0ABP8EPA1_9MICO</name>
<feature type="transmembrane region" description="Helical" evidence="1">
    <location>
        <begin position="51"/>
        <end position="71"/>
    </location>
</feature>
<feature type="transmembrane region" description="Helical" evidence="1">
    <location>
        <begin position="114"/>
        <end position="131"/>
    </location>
</feature>
<reference evidence="3" key="1">
    <citation type="journal article" date="2019" name="Int. J. Syst. Evol. Microbiol.">
        <title>The Global Catalogue of Microorganisms (GCM) 10K type strain sequencing project: providing services to taxonomists for standard genome sequencing and annotation.</title>
        <authorList>
            <consortium name="The Broad Institute Genomics Platform"/>
            <consortium name="The Broad Institute Genome Sequencing Center for Infectious Disease"/>
            <person name="Wu L."/>
            <person name="Ma J."/>
        </authorList>
    </citation>
    <scope>NUCLEOTIDE SEQUENCE [LARGE SCALE GENOMIC DNA]</scope>
    <source>
        <strain evidence="3">JCM 17458</strain>
    </source>
</reference>
<dbReference type="InterPro" id="IPR021414">
    <property type="entry name" value="DUF3054"/>
</dbReference>
<comment type="caution">
    <text evidence="2">The sequence shown here is derived from an EMBL/GenBank/DDBJ whole genome shotgun (WGS) entry which is preliminary data.</text>
</comment>
<dbReference type="EMBL" id="BAABAZ010000012">
    <property type="protein sequence ID" value="GAA4285538.1"/>
    <property type="molecule type" value="Genomic_DNA"/>
</dbReference>
<dbReference type="Pfam" id="PF11255">
    <property type="entry name" value="DUF3054"/>
    <property type="match status" value="1"/>
</dbReference>
<proteinExistence type="predicted"/>
<evidence type="ECO:0000313" key="2">
    <source>
        <dbReference type="EMBL" id="GAA4285538.1"/>
    </source>
</evidence>
<dbReference type="Proteomes" id="UP001501586">
    <property type="component" value="Unassembled WGS sequence"/>
</dbReference>
<evidence type="ECO:0008006" key="4">
    <source>
        <dbReference type="Google" id="ProtNLM"/>
    </source>
</evidence>
<feature type="transmembrane region" description="Helical" evidence="1">
    <location>
        <begin position="83"/>
        <end position="102"/>
    </location>
</feature>
<evidence type="ECO:0000256" key="1">
    <source>
        <dbReference type="SAM" id="Phobius"/>
    </source>
</evidence>